<reference evidence="1 4" key="2">
    <citation type="submission" date="2020-12" db="EMBL/GenBank/DDBJ databases">
        <title>FDA dAtabase for Regulatory Grade micrObial Sequences (FDA-ARGOS): Supporting development and validation of Infectious Disease Dx tests.</title>
        <authorList>
            <person name="Sproer C."/>
            <person name="Gronow S."/>
            <person name="Severitt S."/>
            <person name="Schroder I."/>
            <person name="Tallon L."/>
            <person name="Sadzewicz L."/>
            <person name="Zhao X."/>
            <person name="Boylan J."/>
            <person name="Ott S."/>
            <person name="Bowen H."/>
            <person name="Vavikolanu K."/>
            <person name="Mehta A."/>
            <person name="Aluvathingal J."/>
            <person name="Nadendla S."/>
            <person name="Lowell S."/>
            <person name="Myers T."/>
            <person name="Yan Y."/>
            <person name="Sichtig H."/>
        </authorList>
    </citation>
    <scope>NUCLEOTIDE SEQUENCE [LARGE SCALE GENOMIC DNA]</scope>
    <source>
        <strain evidence="1 4">FDAARGOS_872</strain>
    </source>
</reference>
<protein>
    <submittedName>
        <fullName evidence="2">Uncharacterized protein</fullName>
    </submittedName>
</protein>
<dbReference type="EMBL" id="UGSB01000001">
    <property type="protein sequence ID" value="SUA56544.1"/>
    <property type="molecule type" value="Genomic_DNA"/>
</dbReference>
<dbReference type="STRING" id="1122619.GCA_000373745_02116"/>
<name>A0A378XG91_9BURK</name>
<keyword evidence="4" id="KW-1185">Reference proteome</keyword>
<sequence>MPALEWYGSVGHVGVCLRYIQVYGVCRLVTLWQAIETTGNIGLGRL</sequence>
<reference evidence="2 3" key="1">
    <citation type="submission" date="2018-06" db="EMBL/GenBank/DDBJ databases">
        <authorList>
            <consortium name="Pathogen Informatics"/>
            <person name="Doyle S."/>
        </authorList>
    </citation>
    <scope>NUCLEOTIDE SEQUENCE [LARGE SCALE GENOMIC DNA]</scope>
    <source>
        <strain evidence="2 3">NCTC11997</strain>
    </source>
</reference>
<evidence type="ECO:0000313" key="1">
    <source>
        <dbReference type="EMBL" id="QPT39522.1"/>
    </source>
</evidence>
<proteinExistence type="predicted"/>
<organism evidence="2 3">
    <name type="scientific">Oligella ureolytica</name>
    <dbReference type="NCBI Taxonomy" id="90244"/>
    <lineage>
        <taxon>Bacteria</taxon>
        <taxon>Pseudomonadati</taxon>
        <taxon>Pseudomonadota</taxon>
        <taxon>Betaproteobacteria</taxon>
        <taxon>Burkholderiales</taxon>
        <taxon>Alcaligenaceae</taxon>
        <taxon>Oligella</taxon>
    </lineage>
</organism>
<evidence type="ECO:0000313" key="3">
    <source>
        <dbReference type="Proteomes" id="UP000254603"/>
    </source>
</evidence>
<dbReference type="AlphaFoldDB" id="A0A378XG91"/>
<dbReference type="RefSeq" id="WP_156813075.1">
    <property type="nucleotide sequence ID" value="NZ_CP065725.1"/>
</dbReference>
<dbReference type="Proteomes" id="UP000254603">
    <property type="component" value="Unassembled WGS sequence"/>
</dbReference>
<evidence type="ECO:0000313" key="4">
    <source>
        <dbReference type="Proteomes" id="UP000594903"/>
    </source>
</evidence>
<gene>
    <name evidence="1" type="ORF">I6G29_10235</name>
    <name evidence="2" type="ORF">NCTC11997_02116</name>
</gene>
<dbReference type="EMBL" id="CP065725">
    <property type="protein sequence ID" value="QPT39522.1"/>
    <property type="molecule type" value="Genomic_DNA"/>
</dbReference>
<evidence type="ECO:0000313" key="2">
    <source>
        <dbReference type="EMBL" id="SUA56544.1"/>
    </source>
</evidence>
<accession>A0A378XG91</accession>
<dbReference type="Proteomes" id="UP000594903">
    <property type="component" value="Chromosome"/>
</dbReference>